<comment type="caution">
    <text evidence="1">The sequence shown here is derived from an EMBL/GenBank/DDBJ whole genome shotgun (WGS) entry which is preliminary data.</text>
</comment>
<reference evidence="1 2" key="1">
    <citation type="journal article" date="2021" name="Hortic Res">
        <title>High-quality reference genome and annotation aids understanding of berry development for evergreen blueberry (Vaccinium darrowii).</title>
        <authorList>
            <person name="Yu J."/>
            <person name="Hulse-Kemp A.M."/>
            <person name="Babiker E."/>
            <person name="Staton M."/>
        </authorList>
    </citation>
    <scope>NUCLEOTIDE SEQUENCE [LARGE SCALE GENOMIC DNA]</scope>
    <source>
        <strain evidence="2">cv. NJ 8807/NJ 8810</strain>
        <tissue evidence="1">Young leaf</tissue>
    </source>
</reference>
<name>A0ACB7YW68_9ERIC</name>
<dbReference type="EMBL" id="CM037153">
    <property type="protein sequence ID" value="KAH7857742.1"/>
    <property type="molecule type" value="Genomic_DNA"/>
</dbReference>
<accession>A0ACB7YW68</accession>
<organism evidence="1 2">
    <name type="scientific">Vaccinium darrowii</name>
    <dbReference type="NCBI Taxonomy" id="229202"/>
    <lineage>
        <taxon>Eukaryota</taxon>
        <taxon>Viridiplantae</taxon>
        <taxon>Streptophyta</taxon>
        <taxon>Embryophyta</taxon>
        <taxon>Tracheophyta</taxon>
        <taxon>Spermatophyta</taxon>
        <taxon>Magnoliopsida</taxon>
        <taxon>eudicotyledons</taxon>
        <taxon>Gunneridae</taxon>
        <taxon>Pentapetalae</taxon>
        <taxon>asterids</taxon>
        <taxon>Ericales</taxon>
        <taxon>Ericaceae</taxon>
        <taxon>Vaccinioideae</taxon>
        <taxon>Vaccinieae</taxon>
        <taxon>Vaccinium</taxon>
    </lineage>
</organism>
<dbReference type="Proteomes" id="UP000828048">
    <property type="component" value="Chromosome 3"/>
</dbReference>
<evidence type="ECO:0000313" key="1">
    <source>
        <dbReference type="EMBL" id="KAH7857742.1"/>
    </source>
</evidence>
<proteinExistence type="predicted"/>
<protein>
    <submittedName>
        <fullName evidence="1">Uncharacterized protein</fullName>
    </submittedName>
</protein>
<evidence type="ECO:0000313" key="2">
    <source>
        <dbReference type="Proteomes" id="UP000828048"/>
    </source>
</evidence>
<keyword evidence="2" id="KW-1185">Reference proteome</keyword>
<gene>
    <name evidence="1" type="ORF">Vadar_016056</name>
</gene>
<sequence length="809" mass="91628">MESWYSFTWLRVSVPLTFLLPLLVVVVWTKVRNSATKRRPPGPTGWPVIGNMFDLGATPHQDLYKLRFKYGPVIWLKFGSVNTMVIQSPKAAAELFKNHDSTFCDRKVTEVMRSCSYNQGSLALSKYGPYWRIIRRLCSSELLVSKRVNSTAALREKCVQNMTRWIEDDSKASRASGGSGEVQISRFLLLMSFNVVGNLMLSRDLLEPQSDKGREFLDAMEMVMEFSVKPNVADFLPFLKWMDPMGIKRNMEHHMGRALKIVAEFVTERVQQKKHAGTEKVNKDFLDVLLEYDGDGKEGPHNISERNVTIIILEMFFAGSETTSSTIEWAMVELLCNPDSMRKVKEEINSIIGLDQKVEEKNMDELPYLQAVVKETLRLHPPVPLLVPRDATKDSNYMGYEIPKNTQVLVNAWAIGRDAESWDDPLSFKPERFLGKNIEYYGQHFELIPFGSGRRICVGFALGERVVHLALATLIQSFDWEVSNARSPEIADMTERMGITLRKLVPLKAIPTKRNSTQGKIELIVDGKKYNIRVEEEGTFRKIASSSPSIVFEMEAEKLDEDLDRKHDSIERDSDDLKAGIEREKEDQHSHVPIVALKTDEETNENLIPLAANEHIQPYGACICSGGSDSIQNTTLSSKSKQEHELQSPIVDDCPSLDLVSEDPLINYVEFKRRSPINLSEILYSLMNTITLREALGKKKEDQGTLKLLLKEVVDARGDGHKDRREAIKIGEGKGSEDLLDVLLRVQENGELEFPFTTENVKAIILVVVSMSTLASIKIGEWKTIRIIQAVEKFVKANLVKVLKYSLLT</sequence>